<accession>A0A2N7L6W4</accession>
<keyword evidence="1" id="KW-0560">Oxidoreductase</keyword>
<evidence type="ECO:0000259" key="2">
    <source>
        <dbReference type="Pfam" id="PF00248"/>
    </source>
</evidence>
<evidence type="ECO:0000256" key="1">
    <source>
        <dbReference type="ARBA" id="ARBA00023002"/>
    </source>
</evidence>
<dbReference type="SUPFAM" id="SSF51430">
    <property type="entry name" value="NAD(P)-linked oxidoreductase"/>
    <property type="match status" value="1"/>
</dbReference>
<dbReference type="Proteomes" id="UP000235387">
    <property type="component" value="Unassembled WGS sequence"/>
</dbReference>
<dbReference type="PRINTS" id="PR00069">
    <property type="entry name" value="ALDKETRDTASE"/>
</dbReference>
<organism evidence="3 4">
    <name type="scientific">Enterovibrio norvegicus</name>
    <dbReference type="NCBI Taxonomy" id="188144"/>
    <lineage>
        <taxon>Bacteria</taxon>
        <taxon>Pseudomonadati</taxon>
        <taxon>Pseudomonadota</taxon>
        <taxon>Gammaproteobacteria</taxon>
        <taxon>Vibrionales</taxon>
        <taxon>Vibrionaceae</taxon>
        <taxon>Enterovibrio</taxon>
    </lineage>
</organism>
<proteinExistence type="predicted"/>
<feature type="domain" description="NADP-dependent oxidoreductase" evidence="2">
    <location>
        <begin position="13"/>
        <end position="306"/>
    </location>
</feature>
<dbReference type="GO" id="GO:0005737">
    <property type="term" value="C:cytoplasm"/>
    <property type="evidence" value="ECO:0007669"/>
    <property type="project" value="TreeGrafter"/>
</dbReference>
<dbReference type="Pfam" id="PF00248">
    <property type="entry name" value="Aldo_ket_red"/>
    <property type="match status" value="1"/>
</dbReference>
<evidence type="ECO:0000313" key="3">
    <source>
        <dbReference type="EMBL" id="PMN89694.1"/>
    </source>
</evidence>
<dbReference type="PROSITE" id="PS51257">
    <property type="entry name" value="PROKAR_LIPOPROTEIN"/>
    <property type="match status" value="1"/>
</dbReference>
<name>A0A2N7L6W4_9GAMM</name>
<dbReference type="InterPro" id="IPR023210">
    <property type="entry name" value="NADP_OxRdtase_dom"/>
</dbReference>
<evidence type="ECO:0000313" key="4">
    <source>
        <dbReference type="Proteomes" id="UP000235387"/>
    </source>
</evidence>
<dbReference type="InterPro" id="IPR020471">
    <property type="entry name" value="AKR"/>
</dbReference>
<sequence length="336" mass="37232">MDKRRIGSLQVSPIGLGCMSMSHGYGPADEPTSIKLLNEALDVGYDFLDTATMYGGGKNEELLAKALKTRRHEYVLASKCALFKKDGKPTIDGRPETIRQQCEASLQRLQTDVIDLYYLHRLDPNVPIEESVGTLADLVKAGKIREVGLSEVSSDTLRRANAVHSIAAVQSEYSLWSRLPEIQMLKTCEEFDTTFVAFSPLARQFLTGKAQDATHYGDGDIRTNNARPRFEPEAFAKNIQLLEPLKDIAVQLKCTTGQLGLAWLMAQANSQGNKTLVSIPGTKHIEFMRENIGATQVLLSDSLRDEIGALLHEDMVIGARYADGQMKVMDSERDRD</sequence>
<reference evidence="4" key="1">
    <citation type="submission" date="2016-07" db="EMBL/GenBank/DDBJ databases">
        <title>Nontailed viruses are major unrecognized killers of bacteria in the ocean.</title>
        <authorList>
            <person name="Kauffman K."/>
            <person name="Hussain F."/>
            <person name="Yang J."/>
            <person name="Arevalo P."/>
            <person name="Brown J."/>
            <person name="Cutler M."/>
            <person name="Kelly L."/>
            <person name="Polz M.F."/>
        </authorList>
    </citation>
    <scope>NUCLEOTIDE SEQUENCE [LARGE SCALE GENOMIC DNA]</scope>
    <source>
        <strain evidence="4">10N.261.45.A10</strain>
    </source>
</reference>
<dbReference type="Gene3D" id="3.20.20.100">
    <property type="entry name" value="NADP-dependent oxidoreductase domain"/>
    <property type="match status" value="1"/>
</dbReference>
<dbReference type="InterPro" id="IPR050791">
    <property type="entry name" value="Aldo-Keto_reductase"/>
</dbReference>
<gene>
    <name evidence="3" type="ORF">BCT23_22475</name>
</gene>
<protein>
    <submittedName>
        <fullName evidence="3">Aldo/keto reductase</fullName>
    </submittedName>
</protein>
<dbReference type="AlphaFoldDB" id="A0A2N7L6W4"/>
<comment type="caution">
    <text evidence="3">The sequence shown here is derived from an EMBL/GenBank/DDBJ whole genome shotgun (WGS) entry which is preliminary data.</text>
</comment>
<dbReference type="RefSeq" id="WP_102391719.1">
    <property type="nucleotide sequence ID" value="NZ_MDAL01000039.1"/>
</dbReference>
<dbReference type="GO" id="GO:0016491">
    <property type="term" value="F:oxidoreductase activity"/>
    <property type="evidence" value="ECO:0007669"/>
    <property type="project" value="UniProtKB-KW"/>
</dbReference>
<dbReference type="InterPro" id="IPR036812">
    <property type="entry name" value="NAD(P)_OxRdtase_dom_sf"/>
</dbReference>
<dbReference type="PANTHER" id="PTHR43625">
    <property type="entry name" value="AFLATOXIN B1 ALDEHYDE REDUCTASE"/>
    <property type="match status" value="1"/>
</dbReference>
<dbReference type="EMBL" id="MDAL01000039">
    <property type="protein sequence ID" value="PMN89694.1"/>
    <property type="molecule type" value="Genomic_DNA"/>
</dbReference>
<dbReference type="PANTHER" id="PTHR43625:SF40">
    <property type="entry name" value="ALDO-KETO REDUCTASE YAKC [NADP(+)]"/>
    <property type="match status" value="1"/>
</dbReference>